<sequence length="235" mass="27184">MNTKILDYNIFNGTKKEFFNYIKKYNKINIVSGNPEVLYNGLYNKKLFDNFVSKYSIIIPDGVGVVLASKIVKNPVKEKIAGIEVMDDILKMCNKENKKVYLLGTTEDVLDKCIDNLIKKFPKLNISGKHNGFFDMDNCENIINDIKKSEPFALFVAMGCPRQEVFISNYMEELPCKIFMGVGGSFDVFADKVKRAPKWMIKMNLEWLYRVAKEPYRIKRLIAIPKFLLKVLLHK</sequence>
<dbReference type="EMBL" id="BAAACG010000019">
    <property type="protein sequence ID" value="GAA0747832.1"/>
    <property type="molecule type" value="Genomic_DNA"/>
</dbReference>
<comment type="pathway">
    <text evidence="5">Cell wall biogenesis; teichoic acid biosynthesis.</text>
</comment>
<evidence type="ECO:0000256" key="5">
    <source>
        <dbReference type="HAMAP-Rule" id="MF_02070"/>
    </source>
</evidence>
<evidence type="ECO:0000313" key="6">
    <source>
        <dbReference type="EMBL" id="GAA0747832.1"/>
    </source>
</evidence>
<dbReference type="InterPro" id="IPR004629">
    <property type="entry name" value="WecG_TagA_CpsF"/>
</dbReference>
<comment type="function">
    <text evidence="5">Catalyzes the conversion of GlcNAc-PP-undecaprenol into ManNAc-GlcNAc-PP-undecaprenol, the first committed lipid intermediate in the de novo synthesis of teichoic acid.</text>
</comment>
<comment type="similarity">
    <text evidence="5">Belongs to the glycosyltransferase 26 family. TagA/TarA subfamily.</text>
</comment>
<keyword evidence="4 5" id="KW-0961">Cell wall biogenesis/degradation</keyword>
<keyword evidence="2 5" id="KW-0808">Transferase</keyword>
<comment type="catalytic activity">
    <reaction evidence="5">
        <text>UDP-N-acetyl-alpha-D-mannosamine + N-acetyl-alpha-D-glucosaminyl-di-trans,octa-cis-undecaprenyl diphosphate = N-acetyl-beta-D-mannosaminyl-(1-&gt;4)-N-acetyl-alpha-D-glucosaminyl di-trans,octa-cis-undecaprenyl diphosphate + UDP + H(+)</text>
        <dbReference type="Rhea" id="RHEA:16053"/>
        <dbReference type="ChEBI" id="CHEBI:15378"/>
        <dbReference type="ChEBI" id="CHEBI:58223"/>
        <dbReference type="ChEBI" id="CHEBI:62959"/>
        <dbReference type="ChEBI" id="CHEBI:68623"/>
        <dbReference type="ChEBI" id="CHEBI:132210"/>
        <dbReference type="EC" id="2.4.1.187"/>
    </reaction>
</comment>
<dbReference type="InterPro" id="IPR034714">
    <property type="entry name" value="TagA_TarA"/>
</dbReference>
<protein>
    <recommendedName>
        <fullName evidence="5">N-acetylglucosaminyldiphosphoundecaprenol N-acetyl-beta-D-mannosaminyltransferase</fullName>
        <ecNumber evidence="5">2.4.1.187</ecNumber>
    </recommendedName>
    <alternativeName>
        <fullName evidence="5">N-acetylmannosaminyltransferase</fullName>
    </alternativeName>
    <alternativeName>
        <fullName evidence="5">UDP-N-acetylmannosamine transferase</fullName>
    </alternativeName>
    <alternativeName>
        <fullName evidence="5">UDP-N-acetylmannosamine:N-acetylglucosaminyl pyrophosphorylundecaprenol N-acetylmannosaminyltransferase</fullName>
    </alternativeName>
</protein>
<accession>A0ABP3V813</accession>
<keyword evidence="1 5" id="KW-0328">Glycosyltransferase</keyword>
<gene>
    <name evidence="6" type="ORF">GCM10008906_37390</name>
</gene>
<dbReference type="EC" id="2.4.1.187" evidence="5"/>
<evidence type="ECO:0000256" key="2">
    <source>
        <dbReference type="ARBA" id="ARBA00022679"/>
    </source>
</evidence>
<dbReference type="PANTHER" id="PTHR34136">
    <property type="match status" value="1"/>
</dbReference>
<evidence type="ECO:0000256" key="1">
    <source>
        <dbReference type="ARBA" id="ARBA00022676"/>
    </source>
</evidence>
<proteinExistence type="inferred from homology"/>
<dbReference type="Proteomes" id="UP001501510">
    <property type="component" value="Unassembled WGS sequence"/>
</dbReference>
<dbReference type="CDD" id="cd06533">
    <property type="entry name" value="Glyco_transf_WecG_TagA"/>
    <property type="match status" value="1"/>
</dbReference>
<keyword evidence="7" id="KW-1185">Reference proteome</keyword>
<dbReference type="PANTHER" id="PTHR34136:SF1">
    <property type="entry name" value="UDP-N-ACETYL-D-MANNOSAMINURONIC ACID TRANSFERASE"/>
    <property type="match status" value="1"/>
</dbReference>
<dbReference type="RefSeq" id="WP_343764281.1">
    <property type="nucleotide sequence ID" value="NZ_BAAACG010000019.1"/>
</dbReference>
<evidence type="ECO:0000313" key="7">
    <source>
        <dbReference type="Proteomes" id="UP001501510"/>
    </source>
</evidence>
<dbReference type="HAMAP" id="MF_02070">
    <property type="entry name" value="TagA_TarA"/>
    <property type="match status" value="1"/>
</dbReference>
<organism evidence="6 7">
    <name type="scientific">Clostridium oceanicum</name>
    <dbReference type="NCBI Taxonomy" id="1543"/>
    <lineage>
        <taxon>Bacteria</taxon>
        <taxon>Bacillati</taxon>
        <taxon>Bacillota</taxon>
        <taxon>Clostridia</taxon>
        <taxon>Eubacteriales</taxon>
        <taxon>Clostridiaceae</taxon>
        <taxon>Clostridium</taxon>
    </lineage>
</organism>
<comment type="caution">
    <text evidence="6">The sequence shown here is derived from an EMBL/GenBank/DDBJ whole genome shotgun (WGS) entry which is preliminary data.</text>
</comment>
<dbReference type="Pfam" id="PF03808">
    <property type="entry name" value="Glyco_tran_WecG"/>
    <property type="match status" value="1"/>
</dbReference>
<keyword evidence="3 5" id="KW-0777">Teichoic acid biosynthesis</keyword>
<reference evidence="7" key="1">
    <citation type="journal article" date="2019" name="Int. J. Syst. Evol. Microbiol.">
        <title>The Global Catalogue of Microorganisms (GCM) 10K type strain sequencing project: providing services to taxonomists for standard genome sequencing and annotation.</title>
        <authorList>
            <consortium name="The Broad Institute Genomics Platform"/>
            <consortium name="The Broad Institute Genome Sequencing Center for Infectious Disease"/>
            <person name="Wu L."/>
            <person name="Ma J."/>
        </authorList>
    </citation>
    <scope>NUCLEOTIDE SEQUENCE [LARGE SCALE GENOMIC DNA]</scope>
    <source>
        <strain evidence="7">JCM 1407</strain>
    </source>
</reference>
<dbReference type="NCBIfam" id="TIGR00696">
    <property type="entry name" value="wecG_tagA_cpsF"/>
    <property type="match status" value="1"/>
</dbReference>
<name>A0ABP3V813_9CLOT</name>
<evidence type="ECO:0000256" key="4">
    <source>
        <dbReference type="ARBA" id="ARBA00023316"/>
    </source>
</evidence>
<evidence type="ECO:0000256" key="3">
    <source>
        <dbReference type="ARBA" id="ARBA00022944"/>
    </source>
</evidence>